<evidence type="ECO:0000313" key="2">
    <source>
        <dbReference type="EMBL" id="KAF0737851.1"/>
    </source>
</evidence>
<feature type="transmembrane region" description="Helical" evidence="1">
    <location>
        <begin position="85"/>
        <end position="107"/>
    </location>
</feature>
<protein>
    <submittedName>
        <fullName evidence="2">Odorant receptor</fullName>
    </submittedName>
</protein>
<evidence type="ECO:0000313" key="3">
    <source>
        <dbReference type="Proteomes" id="UP000478052"/>
    </source>
</evidence>
<name>A0A6G0XCY4_APHCR</name>
<keyword evidence="1" id="KW-0812">Transmembrane</keyword>
<keyword evidence="3" id="KW-1185">Reference proteome</keyword>
<dbReference type="EMBL" id="VUJU01007952">
    <property type="protein sequence ID" value="KAF0737851.1"/>
    <property type="molecule type" value="Genomic_DNA"/>
</dbReference>
<dbReference type="OrthoDB" id="6617178at2759"/>
<feature type="transmembrane region" description="Helical" evidence="1">
    <location>
        <begin position="337"/>
        <end position="357"/>
    </location>
</feature>
<keyword evidence="2" id="KW-0675">Receptor</keyword>
<feature type="transmembrane region" description="Helical" evidence="1">
    <location>
        <begin position="235"/>
        <end position="268"/>
    </location>
</feature>
<keyword evidence="1" id="KW-1133">Transmembrane helix</keyword>
<proteinExistence type="predicted"/>
<feature type="transmembrane region" description="Helical" evidence="1">
    <location>
        <begin position="182"/>
        <end position="206"/>
    </location>
</feature>
<evidence type="ECO:0000256" key="1">
    <source>
        <dbReference type="SAM" id="Phobius"/>
    </source>
</evidence>
<comment type="caution">
    <text evidence="2">The sequence shown here is derived from an EMBL/GenBank/DDBJ whole genome shotgun (WGS) entry which is preliminary data.</text>
</comment>
<feature type="non-terminal residue" evidence="2">
    <location>
        <position position="360"/>
    </location>
</feature>
<sequence length="360" mass="42249">MRPVARGLDTPDLFKTNGYTLTHKSLMDVFQCYFTDCIDKMEQSTMATFNDHTAAISFETLRQFGFYQLFESNTKKIFGWNVYQFSYITLIVITQCLIIFGNCGFLFELDDTINNIDLLLIIFSNSFNYLTVLKVFILMFNKSKIQQLLDVTDLNFFKSKQCRDNIKIFYKHRNKILQLSKLYFNFTVSVIIQWGFYPIIINSFIFNKTDNNRRLENIINRRYPVAVNTYNQYYALYYVIEAIIAVISLYLVAIIDILLLPVGWAIIVQNKILAISFKNIGQNVNLQNGETTFLSFYHFFKKYLDNDVDNYKCFKSILFDHQRLDLKVKSYFSIMKPIVLIHVSINAGLIMMLSTSFCMT</sequence>
<organism evidence="2 3">
    <name type="scientific">Aphis craccivora</name>
    <name type="common">Cowpea aphid</name>
    <dbReference type="NCBI Taxonomy" id="307492"/>
    <lineage>
        <taxon>Eukaryota</taxon>
        <taxon>Metazoa</taxon>
        <taxon>Ecdysozoa</taxon>
        <taxon>Arthropoda</taxon>
        <taxon>Hexapoda</taxon>
        <taxon>Insecta</taxon>
        <taxon>Pterygota</taxon>
        <taxon>Neoptera</taxon>
        <taxon>Paraneoptera</taxon>
        <taxon>Hemiptera</taxon>
        <taxon>Sternorrhyncha</taxon>
        <taxon>Aphidomorpha</taxon>
        <taxon>Aphidoidea</taxon>
        <taxon>Aphididae</taxon>
        <taxon>Aphidini</taxon>
        <taxon>Aphis</taxon>
        <taxon>Aphis</taxon>
    </lineage>
</organism>
<dbReference type="AlphaFoldDB" id="A0A6G0XCY4"/>
<keyword evidence="1" id="KW-0472">Membrane</keyword>
<gene>
    <name evidence="2" type="ORF">FWK35_00034787</name>
</gene>
<dbReference type="Proteomes" id="UP000478052">
    <property type="component" value="Unassembled WGS sequence"/>
</dbReference>
<feature type="transmembrane region" description="Helical" evidence="1">
    <location>
        <begin position="119"/>
        <end position="140"/>
    </location>
</feature>
<reference evidence="2 3" key="1">
    <citation type="submission" date="2019-08" db="EMBL/GenBank/DDBJ databases">
        <title>Whole genome of Aphis craccivora.</title>
        <authorList>
            <person name="Voronova N.V."/>
            <person name="Shulinski R.S."/>
            <person name="Bandarenka Y.V."/>
            <person name="Zhorov D.G."/>
            <person name="Warner D."/>
        </authorList>
    </citation>
    <scope>NUCLEOTIDE SEQUENCE [LARGE SCALE GENOMIC DNA]</scope>
    <source>
        <strain evidence="2">180601</strain>
        <tissue evidence="2">Whole Body</tissue>
    </source>
</reference>
<accession>A0A6G0XCY4</accession>